<evidence type="ECO:0000259" key="9">
    <source>
        <dbReference type="PROSITE" id="PS50156"/>
    </source>
</evidence>
<feature type="region of interest" description="Disordered" evidence="7">
    <location>
        <begin position="849"/>
        <end position="876"/>
    </location>
</feature>
<keyword evidence="2" id="KW-1003">Cell membrane</keyword>
<accession>A0A3Q8WSH7</accession>
<feature type="domain" description="SSD" evidence="9">
    <location>
        <begin position="334"/>
        <end position="459"/>
    </location>
</feature>
<feature type="transmembrane region" description="Helical" evidence="8">
    <location>
        <begin position="408"/>
        <end position="431"/>
    </location>
</feature>
<organism evidence="10 11">
    <name type="scientific">Flaviflexus salsibiostraticola</name>
    <dbReference type="NCBI Taxonomy" id="1282737"/>
    <lineage>
        <taxon>Bacteria</taxon>
        <taxon>Bacillati</taxon>
        <taxon>Actinomycetota</taxon>
        <taxon>Actinomycetes</taxon>
        <taxon>Actinomycetales</taxon>
        <taxon>Actinomycetaceae</taxon>
        <taxon>Flaviflexus</taxon>
    </lineage>
</organism>
<dbReference type="EMBL" id="CP034438">
    <property type="protein sequence ID" value="AZN29033.1"/>
    <property type="molecule type" value="Genomic_DNA"/>
</dbReference>
<evidence type="ECO:0000313" key="10">
    <source>
        <dbReference type="EMBL" id="AZN29033.1"/>
    </source>
</evidence>
<feature type="transmembrane region" description="Helical" evidence="8">
    <location>
        <begin position="655"/>
        <end position="674"/>
    </location>
</feature>
<feature type="transmembrane region" description="Helical" evidence="8">
    <location>
        <begin position="798"/>
        <end position="823"/>
    </location>
</feature>
<dbReference type="OrthoDB" id="7051771at2"/>
<dbReference type="SUPFAM" id="SSF82866">
    <property type="entry name" value="Multidrug efflux transporter AcrB transmembrane domain"/>
    <property type="match status" value="2"/>
</dbReference>
<dbReference type="GO" id="GO:0005886">
    <property type="term" value="C:plasma membrane"/>
    <property type="evidence" value="ECO:0007669"/>
    <property type="project" value="UniProtKB-SubCell"/>
</dbReference>
<feature type="transmembrane region" description="Helical" evidence="8">
    <location>
        <begin position="763"/>
        <end position="786"/>
    </location>
</feature>
<reference evidence="10 11" key="1">
    <citation type="submission" date="2018-12" db="EMBL/GenBank/DDBJ databases">
        <title>Complete genome sequence of Flaviflexus salsibiostraticola KCTC 33148.</title>
        <authorList>
            <person name="Bae J.-W."/>
        </authorList>
    </citation>
    <scope>NUCLEOTIDE SEQUENCE [LARGE SCALE GENOMIC DNA]</scope>
    <source>
        <strain evidence="10 11">KCTC 33148</strain>
    </source>
</reference>
<sequence length="876" mass="92180">MAKLLQRLGRASATHAPLTIVLWVVALVGAVLFGTVGGGEYSTALTIPGTRAQDLADRLEEELPDAARGTGTMTFVSADGAALTEAQQEEISEALRAGGAVDGVFSMLDPFQTQEMMSAQAADVRAGAEQLEAGAADLEAGREQARQGQEQLDAARAELEAGRAQLEEALAEVPDVPAEQLPPQIAAQLEALDTQMSELEAAEAELNTQQEALDAGLAEIAAGEAELEASRAQIDYGERLLVMLGDYAVVSADGSVAIATVTFENDSMSVTGETKENLQEAISSSLSTVDVYFSQAIDTDVSNVVGPAEVIGLFVAAIVLFAMLRTVITAALPILTALVGVGITVMLSMGIAGFVDMHQISPILGIMLGLAVGIDYTLFVVNRHRQQLMEGYSVDDSIGLAVGTSGNAVVFAGLTVMTALIALNVVGIPFLGVLGNVAALAVFVAILLTITLTPAILHLLGLRALPKAWRARLDAGEVVTQQGRRARPVPAPVRLPWLTVIASIALLAVLAIPFFSMRLGLPDGSNEPPGSDSYESHMITSESFGPGFNGPHIVAADLPEVDDAERDQLILQVGEQLFAGEEIVSVLPAGVSESGDLAVFQVIGTTGPSDVETEDLVGSIRGLSPLEIDGYSIPIEVTGQTAMQIDVSENLGDALPMYLALIIAISFILLVIVFRSILVPLAATAGFLFSVLAAMGAVVAIYQWGWLGPLFGVTNPGPILSFLPTIMVGILFGLAMDYQLFLTTGMREAWVHGRPARGAVVDGLYAARSVVVAAALIMFSVFAGFIFSELSMVRPIGFGLAIGVVLDAFLVRMALIPALLALLGEKAWWMPRWLDRILPHVDVEGSSLERPARSEAGSDEAPRRRGRLARSEVGVH</sequence>
<dbReference type="AlphaFoldDB" id="A0A3Q8WSH7"/>
<feature type="transmembrane region" description="Helical" evidence="8">
    <location>
        <begin position="304"/>
        <end position="324"/>
    </location>
</feature>
<feature type="transmembrane region" description="Helical" evidence="8">
    <location>
        <begin position="20"/>
        <end position="39"/>
    </location>
</feature>
<feature type="transmembrane region" description="Helical" evidence="8">
    <location>
        <begin position="331"/>
        <end position="354"/>
    </location>
</feature>
<keyword evidence="4 8" id="KW-1133">Transmembrane helix</keyword>
<evidence type="ECO:0000256" key="2">
    <source>
        <dbReference type="ARBA" id="ARBA00022475"/>
    </source>
</evidence>
<feature type="transmembrane region" description="Helical" evidence="8">
    <location>
        <begin position="681"/>
        <end position="702"/>
    </location>
</feature>
<feature type="transmembrane region" description="Helical" evidence="8">
    <location>
        <begin position="722"/>
        <end position="742"/>
    </location>
</feature>
<evidence type="ECO:0000256" key="7">
    <source>
        <dbReference type="SAM" id="MobiDB-lite"/>
    </source>
</evidence>
<dbReference type="PROSITE" id="PS50156">
    <property type="entry name" value="SSD"/>
    <property type="match status" value="1"/>
</dbReference>
<keyword evidence="3 8" id="KW-0812">Transmembrane</keyword>
<dbReference type="PANTHER" id="PTHR33406:SF13">
    <property type="entry name" value="MEMBRANE PROTEIN YDFJ"/>
    <property type="match status" value="1"/>
</dbReference>
<dbReference type="RefSeq" id="WP_126038028.1">
    <property type="nucleotide sequence ID" value="NZ_CP034438.1"/>
</dbReference>
<evidence type="ECO:0000256" key="4">
    <source>
        <dbReference type="ARBA" id="ARBA00022989"/>
    </source>
</evidence>
<evidence type="ECO:0000256" key="5">
    <source>
        <dbReference type="ARBA" id="ARBA00023136"/>
    </source>
</evidence>
<evidence type="ECO:0000256" key="1">
    <source>
        <dbReference type="ARBA" id="ARBA00004651"/>
    </source>
</evidence>
<evidence type="ECO:0000313" key="11">
    <source>
        <dbReference type="Proteomes" id="UP000270021"/>
    </source>
</evidence>
<feature type="transmembrane region" description="Helical" evidence="8">
    <location>
        <begin position="360"/>
        <end position="381"/>
    </location>
</feature>
<evidence type="ECO:0000256" key="3">
    <source>
        <dbReference type="ARBA" id="ARBA00022692"/>
    </source>
</evidence>
<dbReference type="Pfam" id="PF03176">
    <property type="entry name" value="MMPL"/>
    <property type="match status" value="2"/>
</dbReference>
<dbReference type="Proteomes" id="UP000270021">
    <property type="component" value="Chromosome"/>
</dbReference>
<evidence type="ECO:0000256" key="6">
    <source>
        <dbReference type="SAM" id="Coils"/>
    </source>
</evidence>
<protein>
    <submittedName>
        <fullName evidence="10">RND transporter</fullName>
    </submittedName>
</protein>
<feature type="transmembrane region" description="Helical" evidence="8">
    <location>
        <begin position="437"/>
        <end position="462"/>
    </location>
</feature>
<dbReference type="PANTHER" id="PTHR33406">
    <property type="entry name" value="MEMBRANE PROTEIN MJ1562-RELATED"/>
    <property type="match status" value="1"/>
</dbReference>
<dbReference type="Gene3D" id="1.20.1640.10">
    <property type="entry name" value="Multidrug efflux transporter AcrB transmembrane domain"/>
    <property type="match status" value="2"/>
</dbReference>
<proteinExistence type="predicted"/>
<name>A0A3Q8WSH7_9ACTO</name>
<dbReference type="KEGG" id="fsl:EJO69_01010"/>
<feature type="coiled-coil region" evidence="6">
    <location>
        <begin position="138"/>
        <end position="219"/>
    </location>
</feature>
<dbReference type="InterPro" id="IPR050545">
    <property type="entry name" value="Mycobact_MmpL"/>
</dbReference>
<dbReference type="InterPro" id="IPR004869">
    <property type="entry name" value="MMPL_dom"/>
</dbReference>
<dbReference type="InterPro" id="IPR000731">
    <property type="entry name" value="SSD"/>
</dbReference>
<gene>
    <name evidence="10" type="ORF">EJO69_01010</name>
</gene>
<keyword evidence="11" id="KW-1185">Reference proteome</keyword>
<keyword evidence="5 8" id="KW-0472">Membrane</keyword>
<comment type="subcellular location">
    <subcellularLocation>
        <location evidence="1">Cell membrane</location>
        <topology evidence="1">Multi-pass membrane protein</topology>
    </subcellularLocation>
</comment>
<feature type="transmembrane region" description="Helical" evidence="8">
    <location>
        <begin position="495"/>
        <end position="515"/>
    </location>
</feature>
<evidence type="ECO:0000256" key="8">
    <source>
        <dbReference type="SAM" id="Phobius"/>
    </source>
</evidence>
<keyword evidence="6" id="KW-0175">Coiled coil</keyword>